<proteinExistence type="inferred from homology"/>
<dbReference type="InterPro" id="IPR008969">
    <property type="entry name" value="CarboxyPept-like_regulatory"/>
</dbReference>
<evidence type="ECO:0000259" key="9">
    <source>
        <dbReference type="Pfam" id="PF07715"/>
    </source>
</evidence>
<dbReference type="KEGG" id="fuv:JR347_17705"/>
<keyword evidence="10" id="KW-0675">Receptor</keyword>
<dbReference type="Gene3D" id="2.60.40.1120">
    <property type="entry name" value="Carboxypeptidase-like, regulatory domain"/>
    <property type="match status" value="1"/>
</dbReference>
<feature type="domain" description="TonB-dependent receptor plug" evidence="9">
    <location>
        <begin position="130"/>
        <end position="224"/>
    </location>
</feature>
<evidence type="ECO:0000313" key="10">
    <source>
        <dbReference type="EMBL" id="QSE97393.1"/>
    </source>
</evidence>
<evidence type="ECO:0000256" key="2">
    <source>
        <dbReference type="ARBA" id="ARBA00022448"/>
    </source>
</evidence>
<evidence type="ECO:0000256" key="3">
    <source>
        <dbReference type="ARBA" id="ARBA00022452"/>
    </source>
</evidence>
<dbReference type="InterPro" id="IPR037066">
    <property type="entry name" value="Plug_dom_sf"/>
</dbReference>
<evidence type="ECO:0000256" key="6">
    <source>
        <dbReference type="ARBA" id="ARBA00023136"/>
    </source>
</evidence>
<name>A0A974WFA2_9BACT</name>
<dbReference type="GO" id="GO:0044718">
    <property type="term" value="P:siderophore transmembrane transport"/>
    <property type="evidence" value="ECO:0007669"/>
    <property type="project" value="TreeGrafter"/>
</dbReference>
<keyword evidence="2 8" id="KW-0813">Transport</keyword>
<dbReference type="AlphaFoldDB" id="A0A974WFA2"/>
<comment type="subcellular location">
    <subcellularLocation>
        <location evidence="1 8">Cell outer membrane</location>
        <topology evidence="1 8">Multi-pass membrane protein</topology>
    </subcellularLocation>
</comment>
<evidence type="ECO:0000256" key="8">
    <source>
        <dbReference type="PROSITE-ProRule" id="PRU01360"/>
    </source>
</evidence>
<evidence type="ECO:0000256" key="5">
    <source>
        <dbReference type="ARBA" id="ARBA00022729"/>
    </source>
</evidence>
<evidence type="ECO:0000313" key="11">
    <source>
        <dbReference type="Proteomes" id="UP000662783"/>
    </source>
</evidence>
<keyword evidence="6 8" id="KW-0472">Membrane</keyword>
<dbReference type="PROSITE" id="PS52016">
    <property type="entry name" value="TONB_DEPENDENT_REC_3"/>
    <property type="match status" value="1"/>
</dbReference>
<dbReference type="PANTHER" id="PTHR30069:SF29">
    <property type="entry name" value="HEMOGLOBIN AND HEMOGLOBIN-HAPTOGLOBIN-BINDING PROTEIN 1-RELATED"/>
    <property type="match status" value="1"/>
</dbReference>
<keyword evidence="5" id="KW-0732">Signal</keyword>
<protein>
    <submittedName>
        <fullName evidence="10">TonB-dependent receptor</fullName>
    </submittedName>
</protein>
<keyword evidence="11" id="KW-1185">Reference proteome</keyword>
<accession>A0A974WFA2</accession>
<keyword evidence="3 8" id="KW-1134">Transmembrane beta strand</keyword>
<dbReference type="Gene3D" id="2.40.170.20">
    <property type="entry name" value="TonB-dependent receptor, beta-barrel domain"/>
    <property type="match status" value="1"/>
</dbReference>
<keyword evidence="4 8" id="KW-0812">Transmembrane</keyword>
<dbReference type="Proteomes" id="UP000662783">
    <property type="component" value="Chromosome"/>
</dbReference>
<comment type="similarity">
    <text evidence="8">Belongs to the TonB-dependent receptor family.</text>
</comment>
<keyword evidence="7 8" id="KW-0998">Cell outer membrane</keyword>
<dbReference type="InterPro" id="IPR012910">
    <property type="entry name" value="Plug_dom"/>
</dbReference>
<organism evidence="10 11">
    <name type="scientific">Fulvivirga lutea</name>
    <dbReference type="NCBI Taxonomy" id="2810512"/>
    <lineage>
        <taxon>Bacteria</taxon>
        <taxon>Pseudomonadati</taxon>
        <taxon>Bacteroidota</taxon>
        <taxon>Cytophagia</taxon>
        <taxon>Cytophagales</taxon>
        <taxon>Fulvivirgaceae</taxon>
        <taxon>Fulvivirga</taxon>
    </lineage>
</organism>
<evidence type="ECO:0000256" key="1">
    <source>
        <dbReference type="ARBA" id="ARBA00004571"/>
    </source>
</evidence>
<dbReference type="EMBL" id="CP070608">
    <property type="protein sequence ID" value="QSE97393.1"/>
    <property type="molecule type" value="Genomic_DNA"/>
</dbReference>
<evidence type="ECO:0000256" key="7">
    <source>
        <dbReference type="ARBA" id="ARBA00023237"/>
    </source>
</evidence>
<reference evidence="10" key="1">
    <citation type="submission" date="2021-02" db="EMBL/GenBank/DDBJ databases">
        <title>Fulvivirga sp. S481 isolated from sea water.</title>
        <authorList>
            <person name="Bae S.S."/>
            <person name="Baek K."/>
        </authorList>
    </citation>
    <scope>NUCLEOTIDE SEQUENCE</scope>
    <source>
        <strain evidence="10">S481</strain>
    </source>
</reference>
<sequence>MRTSNKLILILGFLLILSTFSFGQSLFGVVTTEETGKKEPLFGANVYWLGTTVGTTTKENGTFFIDRVAQSNLLVVSFVGYAADTIEITDQNSIMVTLNPETTLNEVVVEGWKPSSGIKHLEGINTLEMSEDELFKAACCNLSESFETNPSVDVAFTDAVSGTKQIQMLGLSGPNVMISVENMPGLRGLSSNYGLSFIPGSWINAIQVTKGVGSVVNGHESIAGQINVELKKPQESDKLFLNGYINQSGRTELNTVYTQRVGDKWATTTLLHGSVLPTKMDNNDDGFLDFPKSDQVNFISRWVYKGKKGWLGQFGVKVLEDNKIGGQTSFDEDMERTTSNPYGVKLSSTKYEGFGKMGFVFSGKEYKSFGFQFNTYTQKLDSYYGLNNYDANEDYVYSNFIYQSIIGNTQHKFKTGLSYSYNHMDEEFNALALARTEHVSGGFFEYTYDNLDDLILILGARLDYNSLFGEIFTPRVHVKYSPFETTAIRLSAGSGTRTANIISENASVLASSRTVLFENLQTNAGYGFNQDKAWNFGLNVSQEFRLNYRDGIINFDVYHTKFDNQVILDLDRNSQEAVFTSLIGDSYSNSIQFQVDYELLKRLDLRMAYRWLDVTVDYNTGELQKPLIPQHRAFVNFEYETLNKWAFDYTVQWTGEQRIPNTESNPAEFRRSDYSEEFVLMNAQITKTFDKGWAVYVGMENITDYQQKDAIIAANDSFGAYFDSSLIWGPIFGRMAYAGFRYRIK</sequence>
<dbReference type="SUPFAM" id="SSF56935">
    <property type="entry name" value="Porins"/>
    <property type="match status" value="1"/>
</dbReference>
<dbReference type="Pfam" id="PF07715">
    <property type="entry name" value="Plug"/>
    <property type="match status" value="1"/>
</dbReference>
<dbReference type="Pfam" id="PF13715">
    <property type="entry name" value="CarbopepD_reg_2"/>
    <property type="match status" value="1"/>
</dbReference>
<evidence type="ECO:0000256" key="4">
    <source>
        <dbReference type="ARBA" id="ARBA00022692"/>
    </source>
</evidence>
<dbReference type="RefSeq" id="WP_205721904.1">
    <property type="nucleotide sequence ID" value="NZ_CP070608.1"/>
</dbReference>
<dbReference type="InterPro" id="IPR039426">
    <property type="entry name" value="TonB-dep_rcpt-like"/>
</dbReference>
<gene>
    <name evidence="10" type="ORF">JR347_17705</name>
</gene>
<dbReference type="GO" id="GO:0015344">
    <property type="term" value="F:siderophore uptake transmembrane transporter activity"/>
    <property type="evidence" value="ECO:0007669"/>
    <property type="project" value="TreeGrafter"/>
</dbReference>
<dbReference type="Gene3D" id="2.170.130.10">
    <property type="entry name" value="TonB-dependent receptor, plug domain"/>
    <property type="match status" value="1"/>
</dbReference>
<dbReference type="SUPFAM" id="SSF49464">
    <property type="entry name" value="Carboxypeptidase regulatory domain-like"/>
    <property type="match status" value="1"/>
</dbReference>
<dbReference type="GO" id="GO:0009279">
    <property type="term" value="C:cell outer membrane"/>
    <property type="evidence" value="ECO:0007669"/>
    <property type="project" value="UniProtKB-SubCell"/>
</dbReference>
<dbReference type="InterPro" id="IPR036942">
    <property type="entry name" value="Beta-barrel_TonB_sf"/>
</dbReference>
<dbReference type="PANTHER" id="PTHR30069">
    <property type="entry name" value="TONB-DEPENDENT OUTER MEMBRANE RECEPTOR"/>
    <property type="match status" value="1"/>
</dbReference>